<feature type="region of interest" description="Disordered" evidence="5">
    <location>
        <begin position="295"/>
        <end position="548"/>
    </location>
</feature>
<keyword evidence="8" id="KW-1185">Reference proteome</keyword>
<dbReference type="InterPro" id="IPR001965">
    <property type="entry name" value="Znf_PHD"/>
</dbReference>
<dbReference type="OMA" id="HAYSKFR"/>
<dbReference type="Pfam" id="PF00628">
    <property type="entry name" value="PHD"/>
    <property type="match status" value="1"/>
</dbReference>
<comment type="caution">
    <text evidence="7">The sequence shown here is derived from an EMBL/GenBank/DDBJ whole genome shotgun (WGS) entry which is preliminary data.</text>
</comment>
<gene>
    <name evidence="7" type="ORF">CONPUDRAFT_146999</name>
</gene>
<feature type="compositionally biased region" description="Acidic residues" evidence="5">
    <location>
        <begin position="232"/>
        <end position="244"/>
    </location>
</feature>
<evidence type="ECO:0000313" key="7">
    <source>
        <dbReference type="EMBL" id="EIW75928.1"/>
    </source>
</evidence>
<feature type="compositionally biased region" description="Polar residues" evidence="5">
    <location>
        <begin position="189"/>
        <end position="199"/>
    </location>
</feature>
<evidence type="ECO:0000256" key="3">
    <source>
        <dbReference type="ARBA" id="ARBA00022833"/>
    </source>
</evidence>
<feature type="compositionally biased region" description="Acidic residues" evidence="5">
    <location>
        <begin position="314"/>
        <end position="325"/>
    </location>
</feature>
<dbReference type="InterPro" id="IPR013083">
    <property type="entry name" value="Znf_RING/FYVE/PHD"/>
</dbReference>
<evidence type="ECO:0000256" key="2">
    <source>
        <dbReference type="ARBA" id="ARBA00022771"/>
    </source>
</evidence>
<dbReference type="GO" id="GO:0005737">
    <property type="term" value="C:cytoplasm"/>
    <property type="evidence" value="ECO:0007669"/>
    <property type="project" value="TreeGrafter"/>
</dbReference>
<dbReference type="SMART" id="SM00396">
    <property type="entry name" value="ZnF_UBR1"/>
    <property type="match status" value="1"/>
</dbReference>
<organism evidence="7 8">
    <name type="scientific">Coniophora puteana (strain RWD-64-598)</name>
    <name type="common">Brown rot fungus</name>
    <dbReference type="NCBI Taxonomy" id="741705"/>
    <lineage>
        <taxon>Eukaryota</taxon>
        <taxon>Fungi</taxon>
        <taxon>Dikarya</taxon>
        <taxon>Basidiomycota</taxon>
        <taxon>Agaricomycotina</taxon>
        <taxon>Agaricomycetes</taxon>
        <taxon>Agaricomycetidae</taxon>
        <taxon>Boletales</taxon>
        <taxon>Coniophorineae</taxon>
        <taxon>Coniophoraceae</taxon>
        <taxon>Coniophora</taxon>
    </lineage>
</organism>
<proteinExistence type="predicted"/>
<accession>A0A5M3M9K5</accession>
<dbReference type="SUPFAM" id="SSF57903">
    <property type="entry name" value="FYVE/PHD zinc finger"/>
    <property type="match status" value="1"/>
</dbReference>
<dbReference type="Pfam" id="PF02207">
    <property type="entry name" value="zf-UBR"/>
    <property type="match status" value="1"/>
</dbReference>
<dbReference type="Gene3D" id="3.30.40.10">
    <property type="entry name" value="Zinc/RING finger domain, C3HC4 (zinc finger)"/>
    <property type="match status" value="1"/>
</dbReference>
<name>A0A5M3M9K5_CONPW</name>
<evidence type="ECO:0000256" key="1">
    <source>
        <dbReference type="ARBA" id="ARBA00022723"/>
    </source>
</evidence>
<dbReference type="InterPro" id="IPR047506">
    <property type="entry name" value="UBR7-like_UBR-box"/>
</dbReference>
<dbReference type="OrthoDB" id="5795902at2759"/>
<dbReference type="InterPro" id="IPR011011">
    <property type="entry name" value="Znf_FYVE_PHD"/>
</dbReference>
<evidence type="ECO:0000256" key="4">
    <source>
        <dbReference type="PROSITE-ProRule" id="PRU00508"/>
    </source>
</evidence>
<keyword evidence="3" id="KW-0862">Zinc</keyword>
<evidence type="ECO:0000313" key="8">
    <source>
        <dbReference type="Proteomes" id="UP000053558"/>
    </source>
</evidence>
<feature type="compositionally biased region" description="Basic and acidic residues" evidence="5">
    <location>
        <begin position="175"/>
        <end position="188"/>
    </location>
</feature>
<dbReference type="EMBL" id="JH711587">
    <property type="protein sequence ID" value="EIW75928.1"/>
    <property type="molecule type" value="Genomic_DNA"/>
</dbReference>
<keyword evidence="1" id="KW-0479">Metal-binding</keyword>
<keyword evidence="2" id="KW-0863">Zinc-finger</keyword>
<dbReference type="InterPro" id="IPR040204">
    <property type="entry name" value="UBR7"/>
</dbReference>
<dbReference type="GO" id="GO:0061630">
    <property type="term" value="F:ubiquitin protein ligase activity"/>
    <property type="evidence" value="ECO:0007669"/>
    <property type="project" value="InterPro"/>
</dbReference>
<dbReference type="RefSeq" id="XP_007773923.1">
    <property type="nucleotide sequence ID" value="XM_007775733.1"/>
</dbReference>
<dbReference type="InterPro" id="IPR003126">
    <property type="entry name" value="Znf_UBR"/>
</dbReference>
<protein>
    <recommendedName>
        <fullName evidence="6">UBR-type domain-containing protein</fullName>
    </recommendedName>
</protein>
<dbReference type="KEGG" id="cput:CONPUDRAFT_146999"/>
<sequence length="662" mass="70989">MSTPPPTGHASSSSPSRPLTDLLEAQSALLAEAAEAIPHTFASCTYALGPRRQAVHLCLTCDVPRGLCDACAVACHHADHNQLELFPKRNFRCDCPTTAVPGACSLHRGEGAGIGPRSGEREKENEENIYGQNFWGVFCRCSRPYDARTERETMVECVTCEDWFHESCLNLRERPAPRDLDSADDSTKAKTTAEASNPSDGDEAKGPEDEDLEGKPANSKTTVETASPSDGDQAEDAEDDDDDAASVSSLPPALLTAEDFDAFVCASCVASIPALKRIAGTRGAPIVIRDEPSGAWHTLDDVSPTRTPRGQDREEADTVDVEAVDAETAGSVPASAGTKRERSVEPAGTSEAASPDAKRARLYPPDLDGIPSHVGTKRERSVEPAETSEAALPDAKRARLSLPNPDGIPAHAGVKREHSGEPTGTSEVASPPDAKRAQLSSPGHDGMPAHAGAKREHSGEPTGTSEAASPPDAKRARLSSPDHDGPDREPDGPDVKVCLAPSPNMLAQEILDRVPPLAEVKSAEAKDERRQPQQPPPPRGSTHPLSAGDVFLTEGWRERWCRCPECLSSLSAHPYLLAEEETYEPPEDPDSALSLEELGMRALQTLPREKTLDGIRAFNDMRDDLMSYLRPFAREGNAVSEADVRAFFEARREKDASRAAMG</sequence>
<feature type="compositionally biased region" description="Basic and acidic residues" evidence="5">
    <location>
        <begin position="521"/>
        <end position="531"/>
    </location>
</feature>
<evidence type="ECO:0000256" key="5">
    <source>
        <dbReference type="SAM" id="MobiDB-lite"/>
    </source>
</evidence>
<dbReference type="AlphaFoldDB" id="A0A5M3M9K5"/>
<evidence type="ECO:0000259" key="6">
    <source>
        <dbReference type="PROSITE" id="PS51157"/>
    </source>
</evidence>
<dbReference type="GeneID" id="19202265"/>
<dbReference type="CDD" id="cd19677">
    <property type="entry name" value="UBR-box_UBR7"/>
    <property type="match status" value="1"/>
</dbReference>
<dbReference type="InterPro" id="IPR019787">
    <property type="entry name" value="Znf_PHD-finger"/>
</dbReference>
<feature type="zinc finger region" description="UBR-type" evidence="4">
    <location>
        <begin position="42"/>
        <end position="109"/>
    </location>
</feature>
<feature type="domain" description="UBR-type" evidence="6">
    <location>
        <begin position="42"/>
        <end position="109"/>
    </location>
</feature>
<dbReference type="PANTHER" id="PTHR13513:SF9">
    <property type="entry name" value="E3 UBIQUITIN-PROTEIN LIGASE UBR7-RELATED"/>
    <property type="match status" value="1"/>
</dbReference>
<feature type="compositionally biased region" description="Polar residues" evidence="5">
    <location>
        <begin position="218"/>
        <end position="228"/>
    </location>
</feature>
<dbReference type="SMART" id="SM00249">
    <property type="entry name" value="PHD"/>
    <property type="match status" value="1"/>
</dbReference>
<reference evidence="8" key="1">
    <citation type="journal article" date="2012" name="Science">
        <title>The Paleozoic origin of enzymatic lignin decomposition reconstructed from 31 fungal genomes.</title>
        <authorList>
            <person name="Floudas D."/>
            <person name="Binder M."/>
            <person name="Riley R."/>
            <person name="Barry K."/>
            <person name="Blanchette R.A."/>
            <person name="Henrissat B."/>
            <person name="Martinez A.T."/>
            <person name="Otillar R."/>
            <person name="Spatafora J.W."/>
            <person name="Yadav J.S."/>
            <person name="Aerts A."/>
            <person name="Benoit I."/>
            <person name="Boyd A."/>
            <person name="Carlson A."/>
            <person name="Copeland A."/>
            <person name="Coutinho P.M."/>
            <person name="de Vries R.P."/>
            <person name="Ferreira P."/>
            <person name="Findley K."/>
            <person name="Foster B."/>
            <person name="Gaskell J."/>
            <person name="Glotzer D."/>
            <person name="Gorecki P."/>
            <person name="Heitman J."/>
            <person name="Hesse C."/>
            <person name="Hori C."/>
            <person name="Igarashi K."/>
            <person name="Jurgens J.A."/>
            <person name="Kallen N."/>
            <person name="Kersten P."/>
            <person name="Kohler A."/>
            <person name="Kuees U."/>
            <person name="Kumar T.K.A."/>
            <person name="Kuo A."/>
            <person name="LaButti K."/>
            <person name="Larrondo L.F."/>
            <person name="Lindquist E."/>
            <person name="Ling A."/>
            <person name="Lombard V."/>
            <person name="Lucas S."/>
            <person name="Lundell T."/>
            <person name="Martin R."/>
            <person name="McLaughlin D.J."/>
            <person name="Morgenstern I."/>
            <person name="Morin E."/>
            <person name="Murat C."/>
            <person name="Nagy L.G."/>
            <person name="Nolan M."/>
            <person name="Ohm R.A."/>
            <person name="Patyshakuliyeva A."/>
            <person name="Rokas A."/>
            <person name="Ruiz-Duenas F.J."/>
            <person name="Sabat G."/>
            <person name="Salamov A."/>
            <person name="Samejima M."/>
            <person name="Schmutz J."/>
            <person name="Slot J.C."/>
            <person name="St John F."/>
            <person name="Stenlid J."/>
            <person name="Sun H."/>
            <person name="Sun S."/>
            <person name="Syed K."/>
            <person name="Tsang A."/>
            <person name="Wiebenga A."/>
            <person name="Young D."/>
            <person name="Pisabarro A."/>
            <person name="Eastwood D.C."/>
            <person name="Martin F."/>
            <person name="Cullen D."/>
            <person name="Grigoriev I.V."/>
            <person name="Hibbett D.S."/>
        </authorList>
    </citation>
    <scope>NUCLEOTIDE SEQUENCE [LARGE SCALE GENOMIC DNA]</scope>
    <source>
        <strain evidence="8">RWD-64-598 SS2</strain>
    </source>
</reference>
<dbReference type="Proteomes" id="UP000053558">
    <property type="component" value="Unassembled WGS sequence"/>
</dbReference>
<feature type="region of interest" description="Disordered" evidence="5">
    <location>
        <begin position="175"/>
        <end position="248"/>
    </location>
</feature>
<feature type="compositionally biased region" description="Basic and acidic residues" evidence="5">
    <location>
        <begin position="472"/>
        <end position="494"/>
    </location>
</feature>
<dbReference type="PROSITE" id="PS51157">
    <property type="entry name" value="ZF_UBR"/>
    <property type="match status" value="1"/>
</dbReference>
<dbReference type="GO" id="GO:0008270">
    <property type="term" value="F:zinc ion binding"/>
    <property type="evidence" value="ECO:0007669"/>
    <property type="project" value="UniProtKB-KW"/>
</dbReference>
<dbReference type="PANTHER" id="PTHR13513">
    <property type="entry name" value="E3 UBIQUITIN-PROTEIN LIGASE UBR7"/>
    <property type="match status" value="1"/>
</dbReference>